<feature type="region of interest" description="Disordered" evidence="1">
    <location>
        <begin position="1"/>
        <end position="196"/>
    </location>
</feature>
<dbReference type="Proteomes" id="UP000676336">
    <property type="component" value="Unassembled WGS sequence"/>
</dbReference>
<comment type="caution">
    <text evidence="2">The sequence shown here is derived from an EMBL/GenBank/DDBJ whole genome shotgun (WGS) entry which is preliminary data.</text>
</comment>
<feature type="compositionally biased region" description="Low complexity" evidence="1">
    <location>
        <begin position="150"/>
        <end position="171"/>
    </location>
</feature>
<dbReference type="AlphaFoldDB" id="A0A8S3GTB3"/>
<gene>
    <name evidence="2" type="ORF">SMN809_LOCUS66133</name>
</gene>
<sequence>ALDYARVSTRHKPPSGTSTRSTPPDMNGAGPIRPRPTEVPNRPPPVHKQTNKPVQNGDNELVERLALRHERDKAQVHGILNPSQKRREQLFDDDDHRASDIERLAQDRAHQRRLSPPKQLPPTGLPANGNARRPLRFDKPLIPDDPPYSPQQQPQQHHHQQQPQQPHRPVQQQPPPQSSHVDELANRHNDEKMLMDAIRQELSERPLADDEELIVVEQ</sequence>
<protein>
    <submittedName>
        <fullName evidence="2">Uncharacterized protein</fullName>
    </submittedName>
</protein>
<feature type="compositionally biased region" description="Basic and acidic residues" evidence="1">
    <location>
        <begin position="61"/>
        <end position="75"/>
    </location>
</feature>
<reference evidence="2" key="1">
    <citation type="submission" date="2021-02" db="EMBL/GenBank/DDBJ databases">
        <authorList>
            <person name="Nowell W R."/>
        </authorList>
    </citation>
    <scope>NUCLEOTIDE SEQUENCE</scope>
</reference>
<evidence type="ECO:0000256" key="1">
    <source>
        <dbReference type="SAM" id="MobiDB-lite"/>
    </source>
</evidence>
<evidence type="ECO:0000313" key="2">
    <source>
        <dbReference type="EMBL" id="CAF5172345.1"/>
    </source>
</evidence>
<evidence type="ECO:0000313" key="3">
    <source>
        <dbReference type="Proteomes" id="UP000676336"/>
    </source>
</evidence>
<proteinExistence type="predicted"/>
<feature type="compositionally biased region" description="Basic and acidic residues" evidence="1">
    <location>
        <begin position="180"/>
        <end position="196"/>
    </location>
</feature>
<dbReference type="EMBL" id="CAJOBI010312732">
    <property type="protein sequence ID" value="CAF5172345.1"/>
    <property type="molecule type" value="Genomic_DNA"/>
</dbReference>
<name>A0A8S3GTB3_9BILA</name>
<accession>A0A8S3GTB3</accession>
<feature type="compositionally biased region" description="Basic and acidic residues" evidence="1">
    <location>
        <begin position="85"/>
        <end position="109"/>
    </location>
</feature>
<feature type="non-terminal residue" evidence="2">
    <location>
        <position position="1"/>
    </location>
</feature>
<feature type="compositionally biased region" description="Low complexity" evidence="1">
    <location>
        <begin position="14"/>
        <end position="24"/>
    </location>
</feature>
<organism evidence="2 3">
    <name type="scientific">Rotaria magnacalcarata</name>
    <dbReference type="NCBI Taxonomy" id="392030"/>
    <lineage>
        <taxon>Eukaryota</taxon>
        <taxon>Metazoa</taxon>
        <taxon>Spiralia</taxon>
        <taxon>Gnathifera</taxon>
        <taxon>Rotifera</taxon>
        <taxon>Eurotatoria</taxon>
        <taxon>Bdelloidea</taxon>
        <taxon>Philodinida</taxon>
        <taxon>Philodinidae</taxon>
        <taxon>Rotaria</taxon>
    </lineage>
</organism>